<keyword evidence="3" id="KW-1185">Reference proteome</keyword>
<accession>A0A9Q0BCF6</accession>
<feature type="region of interest" description="Disordered" evidence="1">
    <location>
        <begin position="61"/>
        <end position="89"/>
    </location>
</feature>
<reference evidence="2" key="1">
    <citation type="journal article" date="2021" name="J Fungi (Basel)">
        <title>Genomic and Metabolomic Analyses of the Marine Fungus Emericellopsis cladophorae: Insights into Saltwater Adaptability Mechanisms and Its Biosynthetic Potential.</title>
        <authorList>
            <person name="Goncalves M.F.M."/>
            <person name="Hilario S."/>
            <person name="Van de Peer Y."/>
            <person name="Esteves A.C."/>
            <person name="Alves A."/>
        </authorList>
    </citation>
    <scope>NUCLEOTIDE SEQUENCE</scope>
    <source>
        <strain evidence="2">MUM 19.33</strain>
    </source>
</reference>
<evidence type="ECO:0000256" key="1">
    <source>
        <dbReference type="SAM" id="MobiDB-lite"/>
    </source>
</evidence>
<dbReference type="OrthoDB" id="2322499at2759"/>
<proteinExistence type="predicted"/>
<dbReference type="Proteomes" id="UP001055219">
    <property type="component" value="Unassembled WGS sequence"/>
</dbReference>
<evidence type="ECO:0000313" key="2">
    <source>
        <dbReference type="EMBL" id="KAI6779059.1"/>
    </source>
</evidence>
<organism evidence="2 3">
    <name type="scientific">Emericellopsis cladophorae</name>
    <dbReference type="NCBI Taxonomy" id="2686198"/>
    <lineage>
        <taxon>Eukaryota</taxon>
        <taxon>Fungi</taxon>
        <taxon>Dikarya</taxon>
        <taxon>Ascomycota</taxon>
        <taxon>Pezizomycotina</taxon>
        <taxon>Sordariomycetes</taxon>
        <taxon>Hypocreomycetidae</taxon>
        <taxon>Hypocreales</taxon>
        <taxon>Bionectriaceae</taxon>
        <taxon>Emericellopsis</taxon>
    </lineage>
</organism>
<dbReference type="AlphaFoldDB" id="A0A9Q0BCF6"/>
<gene>
    <name evidence="2" type="ORF">J7T54_008277</name>
</gene>
<name>A0A9Q0BCF6_9HYPO</name>
<dbReference type="EMBL" id="JAGIXG020000053">
    <property type="protein sequence ID" value="KAI6779059.1"/>
    <property type="molecule type" value="Genomic_DNA"/>
</dbReference>
<sequence length="158" mass="18206">MYWKSHATQIEADFQRVKLLGTGAVEEWLKGLQLRQSSLLKDMDRWESWAADGGLDVMKRQVPATLKQPPSAVSASTAKSRRDPKDVLDTEWDEVQAPVRTRFARYADDYIRHKWKRCKRLRSKSSAFFATRLLMYAQNRFFKDVAGEAALDEPVEGP</sequence>
<dbReference type="GeneID" id="75834748"/>
<evidence type="ECO:0000313" key="3">
    <source>
        <dbReference type="Proteomes" id="UP001055219"/>
    </source>
</evidence>
<comment type="caution">
    <text evidence="2">The sequence shown here is derived from an EMBL/GenBank/DDBJ whole genome shotgun (WGS) entry which is preliminary data.</text>
</comment>
<protein>
    <submittedName>
        <fullName evidence="2">Uncharacterized protein</fullName>
    </submittedName>
</protein>
<dbReference type="RefSeq" id="XP_051359915.1">
    <property type="nucleotide sequence ID" value="XM_051509044.1"/>
</dbReference>
<reference evidence="2" key="2">
    <citation type="submission" date="2022-07" db="EMBL/GenBank/DDBJ databases">
        <authorList>
            <person name="Goncalves M.F.M."/>
            <person name="Hilario S."/>
            <person name="Van De Peer Y."/>
            <person name="Esteves A.C."/>
            <person name="Alves A."/>
        </authorList>
    </citation>
    <scope>NUCLEOTIDE SEQUENCE</scope>
    <source>
        <strain evidence="2">MUM 19.33</strain>
    </source>
</reference>